<comment type="caution">
    <text evidence="4">The sequence shown here is derived from an EMBL/GenBank/DDBJ whole genome shotgun (WGS) entry which is preliminary data.</text>
</comment>
<accession>A0AAW0HYW9</accession>
<evidence type="ECO:0000256" key="2">
    <source>
        <dbReference type="ARBA" id="ARBA00031612"/>
    </source>
</evidence>
<dbReference type="SUPFAM" id="SSF55826">
    <property type="entry name" value="YbaK/ProRS associated domain"/>
    <property type="match status" value="1"/>
</dbReference>
<evidence type="ECO:0000313" key="5">
    <source>
        <dbReference type="Proteomes" id="UP001488838"/>
    </source>
</evidence>
<feature type="non-terminal residue" evidence="4">
    <location>
        <position position="1"/>
    </location>
</feature>
<dbReference type="EMBL" id="JBBHLL010000277">
    <property type="protein sequence ID" value="KAK7807289.1"/>
    <property type="molecule type" value="Genomic_DNA"/>
</dbReference>
<dbReference type="PANTHER" id="PTHR31423">
    <property type="entry name" value="YBAK DOMAIN-CONTAINING PROTEIN"/>
    <property type="match status" value="1"/>
</dbReference>
<evidence type="ECO:0000313" key="4">
    <source>
        <dbReference type="EMBL" id="KAK7807289.1"/>
    </source>
</evidence>
<organism evidence="4 5">
    <name type="scientific">Myodes glareolus</name>
    <name type="common">Bank vole</name>
    <name type="synonym">Clethrionomys glareolus</name>
    <dbReference type="NCBI Taxonomy" id="447135"/>
    <lineage>
        <taxon>Eukaryota</taxon>
        <taxon>Metazoa</taxon>
        <taxon>Chordata</taxon>
        <taxon>Craniata</taxon>
        <taxon>Vertebrata</taxon>
        <taxon>Euteleostomi</taxon>
        <taxon>Mammalia</taxon>
        <taxon>Eutheria</taxon>
        <taxon>Euarchontoglires</taxon>
        <taxon>Glires</taxon>
        <taxon>Rodentia</taxon>
        <taxon>Myomorpha</taxon>
        <taxon>Muroidea</taxon>
        <taxon>Cricetidae</taxon>
        <taxon>Arvicolinae</taxon>
        <taxon>Myodes</taxon>
    </lineage>
</organism>
<comment type="similarity">
    <text evidence="1">Belongs to the PRORSD1 family.</text>
</comment>
<evidence type="ECO:0000256" key="1">
    <source>
        <dbReference type="ARBA" id="ARBA00010201"/>
    </source>
</evidence>
<evidence type="ECO:0000259" key="3">
    <source>
        <dbReference type="Pfam" id="PF04073"/>
    </source>
</evidence>
<dbReference type="InterPro" id="IPR007214">
    <property type="entry name" value="YbaK/aa-tRNA-synth-assoc-dom"/>
</dbReference>
<feature type="domain" description="YbaK/aminoacyl-tRNA synthetase-associated" evidence="3">
    <location>
        <begin position="102"/>
        <end position="177"/>
    </location>
</feature>
<dbReference type="Gene3D" id="3.90.960.10">
    <property type="entry name" value="YbaK/aminoacyl-tRNA synthetase-associated domain"/>
    <property type="match status" value="1"/>
</dbReference>
<reference evidence="4 5" key="1">
    <citation type="journal article" date="2023" name="bioRxiv">
        <title>Conserved and derived expression patterns and positive selection on dental genes reveal complex evolutionary context of ever-growing rodent molars.</title>
        <authorList>
            <person name="Calamari Z.T."/>
            <person name="Song A."/>
            <person name="Cohen E."/>
            <person name="Akter M."/>
            <person name="Roy R.D."/>
            <person name="Hallikas O."/>
            <person name="Christensen M.M."/>
            <person name="Li P."/>
            <person name="Marangoni P."/>
            <person name="Jernvall J."/>
            <person name="Klein O.D."/>
        </authorList>
    </citation>
    <scope>NUCLEOTIDE SEQUENCE [LARGE SCALE GENOMIC DNA]</scope>
    <source>
        <strain evidence="4">V071</strain>
    </source>
</reference>
<dbReference type="InterPro" id="IPR036754">
    <property type="entry name" value="YbaK/aa-tRNA-synt-asso_dom_sf"/>
</dbReference>
<sequence length="193" mass="20810">PRDEHRMGRAPYVELSTGVVRVAAGCTQGSSVGLVLGTSPCSVPSAGGGGTATPRKLRHFRAGASVFTVEEMMLHIQHLKGAHSKKRRKTTGWWQFFMIDKLNDLGKQLGVGSGNLCFADETAMLEKVKVGQGCATPWHSSVMIEIDSALSEGGHEEVYFHPVTNAATMELSPEDFVVFVNATGHDPIILNFD</sequence>
<dbReference type="AlphaFoldDB" id="A0AAW0HYW9"/>
<dbReference type="Pfam" id="PF04073">
    <property type="entry name" value="tRNA_edit"/>
    <property type="match status" value="1"/>
</dbReference>
<dbReference type="Proteomes" id="UP001488838">
    <property type="component" value="Unassembled WGS sequence"/>
</dbReference>
<dbReference type="PANTHER" id="PTHR31423:SF3">
    <property type="entry name" value="PROLYL-TRNA SYNTHETASE ASSOCIATED DOMAIN-CONTAINING PROTEIN 1-RELATED"/>
    <property type="match status" value="1"/>
</dbReference>
<keyword evidence="5" id="KW-1185">Reference proteome</keyword>
<proteinExistence type="inferred from homology"/>
<name>A0AAW0HYW9_MYOGA</name>
<dbReference type="InterPro" id="IPR040285">
    <property type="entry name" value="ProX/PRXD1"/>
</dbReference>
<gene>
    <name evidence="4" type="ORF">U0070_016661</name>
</gene>
<dbReference type="GO" id="GO:0002161">
    <property type="term" value="F:aminoacyl-tRNA deacylase activity"/>
    <property type="evidence" value="ECO:0007669"/>
    <property type="project" value="InterPro"/>
</dbReference>
<protein>
    <recommendedName>
        <fullName evidence="2">PrdX deacylase domain-containing protein 1</fullName>
    </recommendedName>
</protein>